<comment type="caution">
    <text evidence="2">The sequence shown here is derived from an EMBL/GenBank/DDBJ whole genome shotgun (WGS) entry which is preliminary data.</text>
</comment>
<dbReference type="PANTHER" id="PTHR35186">
    <property type="entry name" value="ANK_REP_REGION DOMAIN-CONTAINING PROTEIN"/>
    <property type="match status" value="1"/>
</dbReference>
<protein>
    <recommendedName>
        <fullName evidence="1">DUF7580 domain-containing protein</fullName>
    </recommendedName>
</protein>
<dbReference type="EMBL" id="QAPF01000120">
    <property type="protein sequence ID" value="TEA15985.1"/>
    <property type="molecule type" value="Genomic_DNA"/>
</dbReference>
<dbReference type="PANTHER" id="PTHR35186:SF4">
    <property type="entry name" value="PRION-INHIBITION AND PROPAGATION HELO DOMAIN-CONTAINING PROTEIN"/>
    <property type="match status" value="1"/>
</dbReference>
<evidence type="ECO:0000259" key="1">
    <source>
        <dbReference type="Pfam" id="PF24476"/>
    </source>
</evidence>
<evidence type="ECO:0000313" key="3">
    <source>
        <dbReference type="Proteomes" id="UP000295604"/>
    </source>
</evidence>
<sequence length="230" mass="26186">MCHFISQSFLGSRIGYLDVKSSQQLHLRIESFGFSAQFDALLSLESFVQKQPSREKRLRVGLSIGFLVYGIGPSKWLSSEWTPAEISLMQSPGSSVPQPYVFHPSLIETIRRASAKPTDHQRRSSFFNTGIMLLELLFGMRLNDHPDRRSMLDDDGNPNKMTDFCTAMKWNAETEEEFGDWIANAIQWCLACFLGFGISIDSLAFLDELWEHVVVPLERFLALWSKSPIT</sequence>
<keyword evidence="3" id="KW-1185">Reference proteome</keyword>
<accession>A0A4R8TDM8</accession>
<feature type="domain" description="DUF7580" evidence="1">
    <location>
        <begin position="19"/>
        <end position="218"/>
    </location>
</feature>
<dbReference type="Proteomes" id="UP000295604">
    <property type="component" value="Unassembled WGS sequence"/>
</dbReference>
<reference evidence="2 3" key="1">
    <citation type="submission" date="2018-11" db="EMBL/GenBank/DDBJ databases">
        <title>Genome sequence and assembly of Colletotrichum sidae.</title>
        <authorList>
            <person name="Gan P."/>
            <person name="Shirasu K."/>
        </authorList>
    </citation>
    <scope>NUCLEOTIDE SEQUENCE [LARGE SCALE GENOMIC DNA]</scope>
    <source>
        <strain evidence="2 3">CBS 518.97</strain>
    </source>
</reference>
<dbReference type="Pfam" id="PF24476">
    <property type="entry name" value="DUF7580"/>
    <property type="match status" value="1"/>
</dbReference>
<dbReference type="InterPro" id="IPR056002">
    <property type="entry name" value="DUF7580"/>
</dbReference>
<dbReference type="AlphaFoldDB" id="A0A4R8TDM8"/>
<gene>
    <name evidence="2" type="ORF">C8034_v001019</name>
</gene>
<organism evidence="2 3">
    <name type="scientific">Colletotrichum sidae</name>
    <dbReference type="NCBI Taxonomy" id="1347389"/>
    <lineage>
        <taxon>Eukaryota</taxon>
        <taxon>Fungi</taxon>
        <taxon>Dikarya</taxon>
        <taxon>Ascomycota</taxon>
        <taxon>Pezizomycotina</taxon>
        <taxon>Sordariomycetes</taxon>
        <taxon>Hypocreomycetidae</taxon>
        <taxon>Glomerellales</taxon>
        <taxon>Glomerellaceae</taxon>
        <taxon>Colletotrichum</taxon>
        <taxon>Colletotrichum orbiculare species complex</taxon>
    </lineage>
</organism>
<evidence type="ECO:0000313" key="2">
    <source>
        <dbReference type="EMBL" id="TEA15985.1"/>
    </source>
</evidence>
<name>A0A4R8TDM8_9PEZI</name>
<proteinExistence type="predicted"/>